<evidence type="ECO:0000313" key="2">
    <source>
        <dbReference type="EMBL" id="SDI69436.1"/>
    </source>
</evidence>
<dbReference type="Gene3D" id="3.40.50.300">
    <property type="entry name" value="P-loop containing nucleotide triphosphate hydrolases"/>
    <property type="match status" value="1"/>
</dbReference>
<dbReference type="SUPFAM" id="SSF52540">
    <property type="entry name" value="P-loop containing nucleoside triphosphate hydrolases"/>
    <property type="match status" value="1"/>
</dbReference>
<reference evidence="3" key="1">
    <citation type="submission" date="2016-10" db="EMBL/GenBank/DDBJ databases">
        <authorList>
            <person name="Varghese N."/>
            <person name="Submissions S."/>
        </authorList>
    </citation>
    <scope>NUCLEOTIDE SEQUENCE [LARGE SCALE GENOMIC DNA]</scope>
    <source>
        <strain evidence="3">CGMCC 1.11012</strain>
    </source>
</reference>
<dbReference type="AlphaFoldDB" id="A0A1G8MNK2"/>
<feature type="domain" description="Helicase/UvrB N-terminal" evidence="1">
    <location>
        <begin position="26"/>
        <end position="161"/>
    </location>
</feature>
<evidence type="ECO:0000259" key="1">
    <source>
        <dbReference type="Pfam" id="PF04851"/>
    </source>
</evidence>
<dbReference type="EMBL" id="FNDX01000007">
    <property type="protein sequence ID" value="SDI69436.1"/>
    <property type="molecule type" value="Genomic_DNA"/>
</dbReference>
<sequence length="621" mass="72258">MSNVNLISEVGSNLHPQAYEDTLNILNSFVRECEKRNEIHWVCNSAPGQGKTTALKELTKEMASKRMASPMLIVFNNKDTMNSYYEEISEYALEHYRPFLIQYLNEDNFTKVYDEVDQYQVLCITQQRLRDLRLGYGDFNKIMYEEKEGQRARERLIIIDEMPIFVNDADFDISSKDNAVDWFDHLGEVSSLDEEDMQFGRILINKLIAREMEVGEHVTKNLFRYIQGGESGDKLNEILKKLKVDTANREHVDKYKWFLKLLRKDNVGVLDRSKYGTKIMCAEAIDYKPMGNILILDGTSDLMPSFYSGYIMKGVKNYHNYKGRLNLHHRAISTSASSRTPDTIELISEDMFKLRTKYGEILPLMAKSDVQRYIDMKVITENQISLFETKTVGDVAESHSEMPINIFNTVGKNVLSDFDSLALLNLPIRHPSSYKKYAIALFGTETNIRINDGNFSNWFEDEAVQRLYEEVFMADIVQLIHRCALRNINATTPVHIFLYTNQKRWIERLQEHFGLPNRNMTKVQLRSNGQGRFMNDCETWAVKSLEYCRAEMKRINNPLGVSVYSSTIGGAKFKEWLKRHWSDEMKREKIIEVFEKKELTIRVTSNGYKMIEFNGGLLYLE</sequence>
<dbReference type="Pfam" id="PF04851">
    <property type="entry name" value="ResIII"/>
    <property type="match status" value="1"/>
</dbReference>
<keyword evidence="3" id="KW-1185">Reference proteome</keyword>
<dbReference type="GO" id="GO:0003677">
    <property type="term" value="F:DNA binding"/>
    <property type="evidence" value="ECO:0007669"/>
    <property type="project" value="InterPro"/>
</dbReference>
<organism evidence="2 3">
    <name type="scientific">Paenibacillus typhae</name>
    <dbReference type="NCBI Taxonomy" id="1174501"/>
    <lineage>
        <taxon>Bacteria</taxon>
        <taxon>Bacillati</taxon>
        <taxon>Bacillota</taxon>
        <taxon>Bacilli</taxon>
        <taxon>Bacillales</taxon>
        <taxon>Paenibacillaceae</taxon>
        <taxon>Paenibacillus</taxon>
    </lineage>
</organism>
<dbReference type="InterPro" id="IPR006935">
    <property type="entry name" value="Helicase/UvrB_N"/>
</dbReference>
<dbReference type="RefSeq" id="WP_090713802.1">
    <property type="nucleotide sequence ID" value="NZ_CBCSKY010000034.1"/>
</dbReference>
<gene>
    <name evidence="2" type="ORF">SAMN05216192_107164</name>
</gene>
<dbReference type="Proteomes" id="UP000199050">
    <property type="component" value="Unassembled WGS sequence"/>
</dbReference>
<accession>A0A1G8MNK2</accession>
<dbReference type="OrthoDB" id="2509598at2"/>
<dbReference type="GO" id="GO:0005524">
    <property type="term" value="F:ATP binding"/>
    <property type="evidence" value="ECO:0007669"/>
    <property type="project" value="InterPro"/>
</dbReference>
<dbReference type="GO" id="GO:0016787">
    <property type="term" value="F:hydrolase activity"/>
    <property type="evidence" value="ECO:0007669"/>
    <property type="project" value="InterPro"/>
</dbReference>
<dbReference type="InterPro" id="IPR027417">
    <property type="entry name" value="P-loop_NTPase"/>
</dbReference>
<protein>
    <submittedName>
        <fullName evidence="2">Type III restriction enzyme, res subunit</fullName>
    </submittedName>
</protein>
<name>A0A1G8MNK2_9BACL</name>
<proteinExistence type="predicted"/>
<evidence type="ECO:0000313" key="3">
    <source>
        <dbReference type="Proteomes" id="UP000199050"/>
    </source>
</evidence>